<dbReference type="EMBL" id="CP065662">
    <property type="protein sequence ID" value="QPS01462.1"/>
    <property type="molecule type" value="Genomic_DNA"/>
</dbReference>
<sequence length="363" mass="41003">MTFKIAEFHHPDFDQEFLKNAPNAKLVEVVEDGLSPRNYHALSIYPEYFKINDKWVLAEQSRMDTVAVAHDEPGKEYIDVIEFRNLKKGDKVVVGRTEDASEGIYVWTEGFQEAAADADTFAFRAGRSRETAFSMDYDNLYELLEHEREAEHGYVTLILGTATVLDRDSREALAKIINEGYVNAIFCGTETAAFDLEQGLYDTTWGQETFTQEQNTYHNMYATINRARRYGSTKKLVESGEVKDGFMKAAIEQDVPVVLAGTIRDRFGLPESIDNVYDAQNEMRSHMRKTSTMIAMSAILFTIATGNMTPSYNRFGDTVRPVFLYTVDVQEFAVDKLADRGSLTAVSIVTNVQDFLRNIGSAL</sequence>
<dbReference type="Proteomes" id="UP000594771">
    <property type="component" value="Chromosome"/>
</dbReference>
<gene>
    <name evidence="2" type="ORF">I6G68_08835</name>
</gene>
<organism evidence="2 3">
    <name type="scientific">Aerococcus urinae</name>
    <dbReference type="NCBI Taxonomy" id="1376"/>
    <lineage>
        <taxon>Bacteria</taxon>
        <taxon>Bacillati</taxon>
        <taxon>Bacillota</taxon>
        <taxon>Bacilli</taxon>
        <taxon>Lactobacillales</taxon>
        <taxon>Aerococcaceae</taxon>
        <taxon>Aerococcus</taxon>
    </lineage>
</organism>
<dbReference type="AlphaFoldDB" id="A0A109RE70"/>
<dbReference type="GeneID" id="35768542"/>
<dbReference type="OrthoDB" id="5386290at2"/>
<dbReference type="Pfam" id="PF21570">
    <property type="entry name" value="ArgZ-like_C_2nd"/>
    <property type="match status" value="1"/>
</dbReference>
<evidence type="ECO:0000313" key="2">
    <source>
        <dbReference type="EMBL" id="QPS01462.1"/>
    </source>
</evidence>
<dbReference type="KEGG" id="aun:AWM73_01220"/>
<dbReference type="Gene3D" id="2.40.420.10">
    <property type="entry name" value="conserved putative lor/sdh protein from methanococcus maripaludis s2 domain"/>
    <property type="match status" value="1"/>
</dbReference>
<accession>A0A109RE70</accession>
<feature type="domain" description="Arginine dihydrolase ArgZ/ArgE-like C-terminal second subdomain" evidence="1">
    <location>
        <begin position="149"/>
        <end position="358"/>
    </location>
</feature>
<name>A0A109RE70_9LACT</name>
<proteinExistence type="predicted"/>
<evidence type="ECO:0000259" key="1">
    <source>
        <dbReference type="Pfam" id="PF21570"/>
    </source>
</evidence>
<dbReference type="Gene3D" id="3.40.50.10690">
    <property type="entry name" value="putative lor/sdh protein like domains"/>
    <property type="match status" value="1"/>
</dbReference>
<dbReference type="InterPro" id="IPR048963">
    <property type="entry name" value="ArgZ/ArgE-like_C_2nd"/>
</dbReference>
<protein>
    <recommendedName>
        <fullName evidence="1">Arginine dihydrolase ArgZ/ArgE-like C-terminal second subdomain domain-containing protein</fullName>
    </recommendedName>
</protein>
<evidence type="ECO:0000313" key="3">
    <source>
        <dbReference type="Proteomes" id="UP000594771"/>
    </source>
</evidence>
<dbReference type="RefSeq" id="WP_060777708.1">
    <property type="nucleotide sequence ID" value="NZ_CAJHLF010000001.1"/>
</dbReference>
<reference evidence="2 3" key="1">
    <citation type="submission" date="2020-12" db="EMBL/GenBank/DDBJ databases">
        <title>FDA dAtabase for Regulatory Grade micrObial Sequences (FDA-ARGOS): Supporting development and validation of Infectious Disease Dx tests.</title>
        <authorList>
            <person name="Sproer C."/>
            <person name="Gronow S."/>
            <person name="Severitt S."/>
            <person name="Schroder I."/>
            <person name="Tallon L."/>
            <person name="Sadzewicz L."/>
            <person name="Zhao X."/>
            <person name="Boylan J."/>
            <person name="Ott S."/>
            <person name="Bowen H."/>
            <person name="Vavikolanu K."/>
            <person name="Mehta A."/>
            <person name="Aluvathingal J."/>
            <person name="Nadendla S."/>
            <person name="Lowell S."/>
            <person name="Myers T."/>
            <person name="Yan Y."/>
            <person name="Sichtig H."/>
        </authorList>
    </citation>
    <scope>NUCLEOTIDE SEQUENCE [LARGE SCALE GENOMIC DNA]</scope>
    <source>
        <strain evidence="2 3">FDAARGOS_911</strain>
    </source>
</reference>